<evidence type="ECO:0000313" key="2">
    <source>
        <dbReference type="Proteomes" id="UP000823851"/>
    </source>
</evidence>
<reference evidence="1" key="1">
    <citation type="journal article" date="2021" name="PeerJ">
        <title>Extensive microbial diversity within the chicken gut microbiome revealed by metagenomics and culture.</title>
        <authorList>
            <person name="Gilroy R."/>
            <person name="Ravi A."/>
            <person name="Getino M."/>
            <person name="Pursley I."/>
            <person name="Horton D.L."/>
            <person name="Alikhan N.F."/>
            <person name="Baker D."/>
            <person name="Gharbi K."/>
            <person name="Hall N."/>
            <person name="Watson M."/>
            <person name="Adriaenssens E.M."/>
            <person name="Foster-Nyarko E."/>
            <person name="Jarju S."/>
            <person name="Secka A."/>
            <person name="Antonio M."/>
            <person name="Oren A."/>
            <person name="Chaudhuri R.R."/>
            <person name="La Ragione R."/>
            <person name="Hildebrand F."/>
            <person name="Pallen M.J."/>
        </authorList>
    </citation>
    <scope>NUCLEOTIDE SEQUENCE</scope>
    <source>
        <strain evidence="1">ChiHjej8B7-25341</strain>
    </source>
</reference>
<proteinExistence type="predicted"/>
<protein>
    <submittedName>
        <fullName evidence="1">Cytidylate kinase-like family protein</fullName>
    </submittedName>
</protein>
<name>A0A9D2QW78_9FIRM</name>
<keyword evidence="1" id="KW-0418">Kinase</keyword>
<dbReference type="Gene3D" id="3.40.50.300">
    <property type="entry name" value="P-loop containing nucleotide triphosphate hydrolases"/>
    <property type="match status" value="1"/>
</dbReference>
<dbReference type="InterPro" id="IPR027417">
    <property type="entry name" value="P-loop_NTPase"/>
</dbReference>
<dbReference type="Proteomes" id="UP000823851">
    <property type="component" value="Unassembled WGS sequence"/>
</dbReference>
<accession>A0A9D2QW78</accession>
<dbReference type="AlphaFoldDB" id="A0A9D2QW78"/>
<dbReference type="SUPFAM" id="SSF52540">
    <property type="entry name" value="P-loop containing nucleoside triphosphate hydrolases"/>
    <property type="match status" value="1"/>
</dbReference>
<dbReference type="GO" id="GO:0016301">
    <property type="term" value="F:kinase activity"/>
    <property type="evidence" value="ECO:0007669"/>
    <property type="project" value="UniProtKB-KW"/>
</dbReference>
<reference evidence="1" key="2">
    <citation type="submission" date="2021-04" db="EMBL/GenBank/DDBJ databases">
        <authorList>
            <person name="Gilroy R."/>
        </authorList>
    </citation>
    <scope>NUCLEOTIDE SEQUENCE</scope>
    <source>
        <strain evidence="1">ChiHjej8B7-25341</strain>
    </source>
</reference>
<organism evidence="1 2">
    <name type="scientific">Candidatus Eisenbergiella stercorigallinarum</name>
    <dbReference type="NCBI Taxonomy" id="2838557"/>
    <lineage>
        <taxon>Bacteria</taxon>
        <taxon>Bacillati</taxon>
        <taxon>Bacillota</taxon>
        <taxon>Clostridia</taxon>
        <taxon>Lachnospirales</taxon>
        <taxon>Lachnospiraceae</taxon>
        <taxon>Eisenbergiella</taxon>
    </lineage>
</organism>
<dbReference type="EMBL" id="DWUW01000081">
    <property type="protein sequence ID" value="HJD30859.1"/>
    <property type="molecule type" value="Genomic_DNA"/>
</dbReference>
<gene>
    <name evidence="1" type="ORF">H9912_02850</name>
</gene>
<comment type="caution">
    <text evidence="1">The sequence shown here is derived from an EMBL/GenBank/DDBJ whole genome shotgun (WGS) entry which is preliminary data.</text>
</comment>
<keyword evidence="1" id="KW-0808">Transferase</keyword>
<sequence>MGNNSGKPQVNIITISRQYGAGGGELGHILSERLGIPLYNHQILSEMSRGTGIRETILRAADESMNDFQANRLMEFLPAKERSALDADTVFNQKTLYSIQESTIRSLAEKGPCVFVGRLADFALRDRDDVMSVFLYAPREWRIERMMRLEHMSYEETARRLRRIDRERRNYCKYYTGRDWNDCSRYGCMFNSMFMDLETIAGIICRRMKKSM</sequence>
<evidence type="ECO:0000313" key="1">
    <source>
        <dbReference type="EMBL" id="HJD30859.1"/>
    </source>
</evidence>
<dbReference type="Pfam" id="PF13189">
    <property type="entry name" value="Cytidylate_kin2"/>
    <property type="match status" value="1"/>
</dbReference>